<keyword evidence="6" id="KW-1185">Reference proteome</keyword>
<dbReference type="InterPro" id="IPR042837">
    <property type="entry name" value="PTX3"/>
</dbReference>
<dbReference type="Pfam" id="PF13385">
    <property type="entry name" value="Laminin_G_3"/>
    <property type="match status" value="3"/>
</dbReference>
<accession>A0ABU2MW50</accession>
<evidence type="ECO:0000313" key="5">
    <source>
        <dbReference type="EMBL" id="MDT0345873.1"/>
    </source>
</evidence>
<feature type="domain" description="LamG-like jellyroll fold" evidence="4">
    <location>
        <begin position="1183"/>
        <end position="1343"/>
    </location>
</feature>
<dbReference type="PANTHER" id="PTHR46943:SF1">
    <property type="entry name" value="PENTRAXIN-RELATED PROTEIN PTX3"/>
    <property type="match status" value="1"/>
</dbReference>
<dbReference type="InterPro" id="IPR013320">
    <property type="entry name" value="ConA-like_dom_sf"/>
</dbReference>
<keyword evidence="1" id="KW-0732">Signal</keyword>
<dbReference type="RefSeq" id="WP_311707011.1">
    <property type="nucleotide sequence ID" value="NZ_JAVREL010000017.1"/>
</dbReference>
<feature type="domain" description="LamG-like jellyroll fold" evidence="4">
    <location>
        <begin position="956"/>
        <end position="1106"/>
    </location>
</feature>
<dbReference type="Proteomes" id="UP001183246">
    <property type="component" value="Unassembled WGS sequence"/>
</dbReference>
<proteinExistence type="predicted"/>
<protein>
    <submittedName>
        <fullName evidence="5">LamG-like jellyroll fold domain-containing protein</fullName>
    </submittedName>
</protein>
<evidence type="ECO:0000313" key="6">
    <source>
        <dbReference type="Proteomes" id="UP001183246"/>
    </source>
</evidence>
<organism evidence="5 6">
    <name type="scientific">Streptomyces litchfieldiae</name>
    <dbReference type="NCBI Taxonomy" id="3075543"/>
    <lineage>
        <taxon>Bacteria</taxon>
        <taxon>Bacillati</taxon>
        <taxon>Actinomycetota</taxon>
        <taxon>Actinomycetes</taxon>
        <taxon>Kitasatosporales</taxon>
        <taxon>Streptomycetaceae</taxon>
        <taxon>Streptomyces</taxon>
    </lineage>
</organism>
<reference evidence="6" key="1">
    <citation type="submission" date="2023-07" db="EMBL/GenBank/DDBJ databases">
        <title>30 novel species of actinomycetes from the DSMZ collection.</title>
        <authorList>
            <person name="Nouioui I."/>
        </authorList>
    </citation>
    <scope>NUCLEOTIDE SEQUENCE [LARGE SCALE GENOMIC DNA]</scope>
    <source>
        <strain evidence="6">DSM 44938</strain>
    </source>
</reference>
<feature type="domain" description="LamG-like jellyroll fold" evidence="4">
    <location>
        <begin position="735"/>
        <end position="876"/>
    </location>
</feature>
<feature type="region of interest" description="Disordered" evidence="3">
    <location>
        <begin position="1124"/>
        <end position="1146"/>
    </location>
</feature>
<evidence type="ECO:0000256" key="3">
    <source>
        <dbReference type="SAM" id="MobiDB-lite"/>
    </source>
</evidence>
<name>A0ABU2MW50_9ACTN</name>
<sequence length="1363" mass="146227">MTEAGGAFSEDEALTEAARTGESVEVLSLRGESRDVFATPDGSFEAREYLRPVRARVDGEWQDVDTGLAAREDGMVGPGVTTVDMAFSGGGADAPLVRMVRAGRSLEVYWPGTLPAPTLDGSTAVYEDVLPDVDLRMGAQVDGYTQLLVVHTPEAARSPQLAELTLGLETQGLTMEATAEGGLEAVDEGAGSPVFEAPAPMMWDSGSGPAPAADGASGLAEVDAASSPRQARVGVEVTDEALVLTPDAGILHGADTEFPVYIDPQTHTPRATAWTMASRYWHDSPQWMFNGENNAGLGYCGWDYCKPNDLKRLFYRMPVSHFAGTEVISARFSVGNVYSASCTAREVQLWRTWTINSQTTWDTQNTPGFWAEHLDTRSFAHGWDGCAAKDAEFNVTAAVRESVANGASTLTLGMRATSEDDPLTWKRFSERAYLSVTYNRRPTQIRTSQLSMEYGGVCKPPSSPAYVGTRGRITARDVTDPDGENVRVEFGARWDTGDGQGNIMRWRATTVSKTSGSLFEMFLPSNIPTNRRVEWFARAYDGHSYSPWSSDGSAERCAFIYDPTRPQAPAVSSPQYPEANPDDPNDPWHDGMGKYGSFTFDAPDSDVVAYQYGINSDPLAANTVNTSGGAARTVQVLPQEPGDNYITVRSLDAANNASEIRTYDFMVRAGEPERMVWDLNEDAGVPAVTGEGEPWSAALAGGATPGAEGVRGDGLRLDGQGGHATAKLPVLDTSKSFTVSLWARLPDAGVTSRGTAVSQSGTNAWAFRISADPATGWSFARTNSDSNPLILEARQGEPAAAGEWTHVAGVFDNVSSRLLLYINGGLAGTAPWTVPPWEARGATTLGAAMNGADGPGSFFSGDLDEVRFYDYGLSAAQIAQVSAHEDITEGGRPAVAVWAMEEPADATSVQGRSQQTRAQLQGGAEAGVTGIQAGALSFDGSTGYAATTQPVLDTHQSFAVSLWAWLPAGKENVYMTAATQGGLERRGFSLYHRPNGGGWSFLRATADEPDAPNVEVIHNPCLEGELACPGLGLGTWSHVVGVHDMDGQRLQLYINGELVGSQPYTYRWNATGPVMLGASDSPDGIRNHMKGLLDDVRFYDRVITAEEVRQLYEQRPLITGRWQFEGTQGTSPVTTPDSSRPGNSLTLGGGAAVGPGWIDSGALVLDGVDDYAQTTTVPVDTTASFTVAGWVQAAAMPEEGVTLFSAAGQQRSAFAVRFLPSSEAPGWGQWEITVPDADSASASVVSVTNPRYYDVLDWNHVAIVYDGFRREVELYVNGQRIEDTCHEELDDPCGGLSWSDNVLSFRARHSLQVGRSRSNSAWTEYWPGAIDDLWAFQGKLSPSQVALLSTLWSDAPTEIPNPR</sequence>
<evidence type="ECO:0000256" key="2">
    <source>
        <dbReference type="ARBA" id="ARBA00023157"/>
    </source>
</evidence>
<evidence type="ECO:0000256" key="1">
    <source>
        <dbReference type="ARBA" id="ARBA00022729"/>
    </source>
</evidence>
<dbReference type="Gene3D" id="2.60.120.200">
    <property type="match status" value="3"/>
</dbReference>
<dbReference type="SUPFAM" id="SSF49899">
    <property type="entry name" value="Concanavalin A-like lectins/glucanases"/>
    <property type="match status" value="3"/>
</dbReference>
<gene>
    <name evidence="5" type="ORF">RM590_25275</name>
</gene>
<dbReference type="EMBL" id="JAVREL010000017">
    <property type="protein sequence ID" value="MDT0345873.1"/>
    <property type="molecule type" value="Genomic_DNA"/>
</dbReference>
<evidence type="ECO:0000259" key="4">
    <source>
        <dbReference type="SMART" id="SM00560"/>
    </source>
</evidence>
<dbReference type="PANTHER" id="PTHR46943">
    <property type="entry name" value="PENTRAXIN-RELATED PROTEIN PTX3"/>
    <property type="match status" value="1"/>
</dbReference>
<dbReference type="SMART" id="SM00560">
    <property type="entry name" value="LamGL"/>
    <property type="match status" value="3"/>
</dbReference>
<dbReference type="InterPro" id="IPR006558">
    <property type="entry name" value="LamG-like"/>
</dbReference>
<comment type="caution">
    <text evidence="5">The sequence shown here is derived from an EMBL/GenBank/DDBJ whole genome shotgun (WGS) entry which is preliminary data.</text>
</comment>
<feature type="compositionally biased region" description="Polar residues" evidence="3">
    <location>
        <begin position="1125"/>
        <end position="1146"/>
    </location>
</feature>
<keyword evidence="2" id="KW-1015">Disulfide bond</keyword>